<organism evidence="2 3">
    <name type="scientific">Mycena rosella</name>
    <name type="common">Pink bonnet</name>
    <name type="synonym">Agaricus rosellus</name>
    <dbReference type="NCBI Taxonomy" id="1033263"/>
    <lineage>
        <taxon>Eukaryota</taxon>
        <taxon>Fungi</taxon>
        <taxon>Dikarya</taxon>
        <taxon>Basidiomycota</taxon>
        <taxon>Agaricomycotina</taxon>
        <taxon>Agaricomycetes</taxon>
        <taxon>Agaricomycetidae</taxon>
        <taxon>Agaricales</taxon>
        <taxon>Marasmiineae</taxon>
        <taxon>Mycenaceae</taxon>
        <taxon>Mycena</taxon>
    </lineage>
</organism>
<dbReference type="InterPro" id="IPR012337">
    <property type="entry name" value="RNaseH-like_sf"/>
</dbReference>
<name>A0AAD7G8N2_MYCRO</name>
<dbReference type="InterPro" id="IPR036397">
    <property type="entry name" value="RNaseH_sf"/>
</dbReference>
<evidence type="ECO:0000256" key="1">
    <source>
        <dbReference type="SAM" id="SignalP"/>
    </source>
</evidence>
<dbReference type="CDD" id="cd09276">
    <property type="entry name" value="Rnase_HI_RT_non_LTR"/>
    <property type="match status" value="1"/>
</dbReference>
<comment type="caution">
    <text evidence="2">The sequence shown here is derived from an EMBL/GenBank/DDBJ whole genome shotgun (WGS) entry which is preliminary data.</text>
</comment>
<protein>
    <recommendedName>
        <fullName evidence="4">RNase H type-1 domain-containing protein</fullName>
    </recommendedName>
</protein>
<feature type="non-terminal residue" evidence="2">
    <location>
        <position position="1"/>
    </location>
</feature>
<keyword evidence="3" id="KW-1185">Reference proteome</keyword>
<evidence type="ECO:0008006" key="4">
    <source>
        <dbReference type="Google" id="ProtNLM"/>
    </source>
</evidence>
<feature type="non-terminal residue" evidence="2">
    <location>
        <position position="126"/>
    </location>
</feature>
<proteinExistence type="predicted"/>
<reference evidence="2" key="1">
    <citation type="submission" date="2023-03" db="EMBL/GenBank/DDBJ databases">
        <title>Massive genome expansion in bonnet fungi (Mycena s.s.) driven by repeated elements and novel gene families across ecological guilds.</title>
        <authorList>
            <consortium name="Lawrence Berkeley National Laboratory"/>
            <person name="Harder C.B."/>
            <person name="Miyauchi S."/>
            <person name="Viragh M."/>
            <person name="Kuo A."/>
            <person name="Thoen E."/>
            <person name="Andreopoulos B."/>
            <person name="Lu D."/>
            <person name="Skrede I."/>
            <person name="Drula E."/>
            <person name="Henrissat B."/>
            <person name="Morin E."/>
            <person name="Kohler A."/>
            <person name="Barry K."/>
            <person name="LaButti K."/>
            <person name="Morin E."/>
            <person name="Salamov A."/>
            <person name="Lipzen A."/>
            <person name="Mereny Z."/>
            <person name="Hegedus B."/>
            <person name="Baldrian P."/>
            <person name="Stursova M."/>
            <person name="Weitz H."/>
            <person name="Taylor A."/>
            <person name="Grigoriev I.V."/>
            <person name="Nagy L.G."/>
            <person name="Martin F."/>
            <person name="Kauserud H."/>
        </authorList>
    </citation>
    <scope>NUCLEOTIDE SEQUENCE</scope>
    <source>
        <strain evidence="2">CBHHK067</strain>
    </source>
</reference>
<accession>A0AAD7G8N2</accession>
<evidence type="ECO:0000313" key="3">
    <source>
        <dbReference type="Proteomes" id="UP001221757"/>
    </source>
</evidence>
<dbReference type="AlphaFoldDB" id="A0AAD7G8N2"/>
<dbReference type="EMBL" id="JARKIE010000180">
    <property type="protein sequence ID" value="KAJ7670468.1"/>
    <property type="molecule type" value="Genomic_DNA"/>
</dbReference>
<dbReference type="GO" id="GO:0003676">
    <property type="term" value="F:nucleic acid binding"/>
    <property type="evidence" value="ECO:0007669"/>
    <property type="project" value="InterPro"/>
</dbReference>
<sequence length="126" mass="13998">KHTVFEAELVGLILCLVMIADTPRLRAATILIENQAAIRAVANPRPQPGQHLVQIFHKTFRDLRKKRRTFKLHIAWIPCHKDVEGNKAVDAEAKTAAQGESSVLPHTLRALHHLPSSMAALKAAHK</sequence>
<evidence type="ECO:0000313" key="2">
    <source>
        <dbReference type="EMBL" id="KAJ7670468.1"/>
    </source>
</evidence>
<dbReference type="Proteomes" id="UP001221757">
    <property type="component" value="Unassembled WGS sequence"/>
</dbReference>
<dbReference type="Gene3D" id="3.30.420.10">
    <property type="entry name" value="Ribonuclease H-like superfamily/Ribonuclease H"/>
    <property type="match status" value="1"/>
</dbReference>
<feature type="signal peptide" evidence="1">
    <location>
        <begin position="1"/>
        <end position="27"/>
    </location>
</feature>
<keyword evidence="1" id="KW-0732">Signal</keyword>
<feature type="chain" id="PRO_5041898154" description="RNase H type-1 domain-containing protein" evidence="1">
    <location>
        <begin position="28"/>
        <end position="126"/>
    </location>
</feature>
<gene>
    <name evidence="2" type="ORF">B0H17DRAFT_844326</name>
</gene>
<dbReference type="SUPFAM" id="SSF53098">
    <property type="entry name" value="Ribonuclease H-like"/>
    <property type="match status" value="1"/>
</dbReference>